<dbReference type="AlphaFoldDB" id="A0A510XVV2"/>
<keyword evidence="1" id="KW-0472">Membrane</keyword>
<organism evidence="2 3">
    <name type="scientific">Pseudoalteromonas espejiana</name>
    <dbReference type="NCBI Taxonomy" id="28107"/>
    <lineage>
        <taxon>Bacteria</taxon>
        <taxon>Pseudomonadati</taxon>
        <taxon>Pseudomonadota</taxon>
        <taxon>Gammaproteobacteria</taxon>
        <taxon>Alteromonadales</taxon>
        <taxon>Pseudoalteromonadaceae</taxon>
        <taxon>Pseudoalteromonas</taxon>
    </lineage>
</organism>
<accession>A0A510XVV2</accession>
<gene>
    <name evidence="2" type="ORF">PES01_16160</name>
</gene>
<feature type="transmembrane region" description="Helical" evidence="1">
    <location>
        <begin position="64"/>
        <end position="86"/>
    </location>
</feature>
<dbReference type="OrthoDB" id="6305908at2"/>
<keyword evidence="1" id="KW-0812">Transmembrane</keyword>
<feature type="transmembrane region" description="Helical" evidence="1">
    <location>
        <begin position="12"/>
        <end position="30"/>
    </location>
</feature>
<comment type="caution">
    <text evidence="2">The sequence shown here is derived from an EMBL/GenBank/DDBJ whole genome shotgun (WGS) entry which is preliminary data.</text>
</comment>
<protein>
    <recommendedName>
        <fullName evidence="4">Membrane protein triplicated sequence</fullName>
    </recommendedName>
</protein>
<feature type="transmembrane region" description="Helical" evidence="1">
    <location>
        <begin position="91"/>
        <end position="111"/>
    </location>
</feature>
<dbReference type="Proteomes" id="UP000321419">
    <property type="component" value="Unassembled WGS sequence"/>
</dbReference>
<keyword evidence="1" id="KW-1133">Transmembrane helix</keyword>
<evidence type="ECO:0008006" key="4">
    <source>
        <dbReference type="Google" id="ProtNLM"/>
    </source>
</evidence>
<reference evidence="2 3" key="1">
    <citation type="submission" date="2019-07" db="EMBL/GenBank/DDBJ databases">
        <title>Whole genome shotgun sequence of Pseudoalteromonas espejiana NBRC 102222.</title>
        <authorList>
            <person name="Hosoyama A."/>
            <person name="Uohara A."/>
            <person name="Ohji S."/>
            <person name="Ichikawa N."/>
        </authorList>
    </citation>
    <scope>NUCLEOTIDE SEQUENCE [LARGE SCALE GENOMIC DNA]</scope>
    <source>
        <strain evidence="2 3">NBRC 102222</strain>
    </source>
</reference>
<sequence length="169" mass="19490">MIDLVLNTNITFYIGAFVQWGFLMAFLYSLVSSINNADKSKAWLTSIMALSYSSSLFIDMDSITYFDFFLFDAATLASIALCGFFIKTCTLYIYLLVGLSINTSLFFAMYIDNDIMHHYEYWWFWDIYFVGVNFSDLLMITVSLLNKDILGLAKLSDYLTTKFKPSQYA</sequence>
<dbReference type="EMBL" id="BJUM01000013">
    <property type="protein sequence ID" value="GEK54771.1"/>
    <property type="molecule type" value="Genomic_DNA"/>
</dbReference>
<name>A0A510XVV2_9GAMM</name>
<proteinExistence type="predicted"/>
<evidence type="ECO:0000313" key="3">
    <source>
        <dbReference type="Proteomes" id="UP000321419"/>
    </source>
</evidence>
<feature type="transmembrane region" description="Helical" evidence="1">
    <location>
        <begin position="123"/>
        <end position="145"/>
    </location>
</feature>
<evidence type="ECO:0000256" key="1">
    <source>
        <dbReference type="SAM" id="Phobius"/>
    </source>
</evidence>
<dbReference type="RefSeq" id="WP_089346946.1">
    <property type="nucleotide sequence ID" value="NZ_BJUM01000013.1"/>
</dbReference>
<keyword evidence="3" id="KW-1185">Reference proteome</keyword>
<evidence type="ECO:0000313" key="2">
    <source>
        <dbReference type="EMBL" id="GEK54771.1"/>
    </source>
</evidence>